<keyword evidence="6 8" id="KW-0472">Membrane</keyword>
<feature type="transmembrane region" description="Helical" evidence="8">
    <location>
        <begin position="398"/>
        <end position="422"/>
    </location>
</feature>
<name>A0A5P9QD13_9MICO</name>
<reference evidence="10 11" key="1">
    <citation type="submission" date="2019-10" db="EMBL/GenBank/DDBJ databases">
        <title>Genome sequence of Luteimicrobium xylanilyticum HY-24.</title>
        <authorList>
            <person name="Kim D.Y."/>
            <person name="Park H.-Y."/>
        </authorList>
    </citation>
    <scope>NUCLEOTIDE SEQUENCE [LARGE SCALE GENOMIC DNA]</scope>
    <source>
        <strain evidence="10 11">HY-24</strain>
    </source>
</reference>
<feature type="transmembrane region" description="Helical" evidence="8">
    <location>
        <begin position="37"/>
        <end position="57"/>
    </location>
</feature>
<evidence type="ECO:0000256" key="2">
    <source>
        <dbReference type="ARBA" id="ARBA00022448"/>
    </source>
</evidence>
<dbReference type="InterPro" id="IPR011701">
    <property type="entry name" value="MFS"/>
</dbReference>
<evidence type="ECO:0000256" key="5">
    <source>
        <dbReference type="ARBA" id="ARBA00022989"/>
    </source>
</evidence>
<gene>
    <name evidence="10" type="ORF">KDY119_02526</name>
</gene>
<feature type="transmembrane region" description="Helical" evidence="8">
    <location>
        <begin position="434"/>
        <end position="459"/>
    </location>
</feature>
<proteinExistence type="predicted"/>
<keyword evidence="2" id="KW-0813">Transport</keyword>
<dbReference type="Proteomes" id="UP000326702">
    <property type="component" value="Chromosome"/>
</dbReference>
<dbReference type="PROSITE" id="PS00216">
    <property type="entry name" value="SUGAR_TRANSPORT_1"/>
    <property type="match status" value="1"/>
</dbReference>
<dbReference type="CDD" id="cd17321">
    <property type="entry name" value="MFS_MMR_MDR_like"/>
    <property type="match status" value="1"/>
</dbReference>
<dbReference type="GO" id="GO:0005886">
    <property type="term" value="C:plasma membrane"/>
    <property type="evidence" value="ECO:0007669"/>
    <property type="project" value="UniProtKB-SubCell"/>
</dbReference>
<keyword evidence="5 8" id="KW-1133">Transmembrane helix</keyword>
<dbReference type="PANTHER" id="PTHR42718">
    <property type="entry name" value="MAJOR FACILITATOR SUPERFAMILY MULTIDRUG TRANSPORTER MFSC"/>
    <property type="match status" value="1"/>
</dbReference>
<dbReference type="InterPro" id="IPR020846">
    <property type="entry name" value="MFS_dom"/>
</dbReference>
<evidence type="ECO:0000256" key="6">
    <source>
        <dbReference type="ARBA" id="ARBA00023136"/>
    </source>
</evidence>
<dbReference type="InterPro" id="IPR005829">
    <property type="entry name" value="Sugar_transporter_CS"/>
</dbReference>
<evidence type="ECO:0000256" key="3">
    <source>
        <dbReference type="ARBA" id="ARBA00022475"/>
    </source>
</evidence>
<feature type="transmembrane region" description="Helical" evidence="8">
    <location>
        <begin position="196"/>
        <end position="215"/>
    </location>
</feature>
<dbReference type="SUPFAM" id="SSF103473">
    <property type="entry name" value="MFS general substrate transporter"/>
    <property type="match status" value="1"/>
</dbReference>
<dbReference type="GO" id="GO:0022857">
    <property type="term" value="F:transmembrane transporter activity"/>
    <property type="evidence" value="ECO:0007669"/>
    <property type="project" value="InterPro"/>
</dbReference>
<evidence type="ECO:0000256" key="8">
    <source>
        <dbReference type="SAM" id="Phobius"/>
    </source>
</evidence>
<sequence>MSEPGTATAAPSSPTSRPSSPVASAAGPSLAAHPRRWAALAVIVAGQLMIVLDNSIMNIALPSAARDLGISDADRQWAITAYSLAFGGLLLLGGRVADFVGRKRALVVALVGFAGASAIGGAATSASMLFAARALQGAFGALLAPAALSLITVMFVSTRERARAFSVFGAVSGAGGAIGLLAGGALTEYLDWRWCLYVNAPIAVFAAFFALRLVPESKAHGARRLDVPGVVLATGGLVSLVYAFTHAAKQTTGADGLPSTVGWGDPTVITLLAVAVAALAAFVVLETRTANPLLPMRVVLDRNRGGSYLVFLLLGAGLFAMFLFMTLHLQVVLGWTPLKAGLGFLPFALAVIASAGLVARLLPRVGPRPLLVTGLAMASAGMLLLVRTTPDSSYASTILPSALIIGTGLALVFVPASSTALLGVEDHDAGVASAVLNTAQQVGGSLGLALLNTIAIGAFTGKLTDLVATGADPRSAAVLATAQVHGYHVAYVWGAAFFAAGLVVSLVVMAVSRKSMPDPEDEAAGEPAVAVA</sequence>
<feature type="transmembrane region" description="Helical" evidence="8">
    <location>
        <begin position="106"/>
        <end position="132"/>
    </location>
</feature>
<dbReference type="Gene3D" id="1.20.1720.10">
    <property type="entry name" value="Multidrug resistance protein D"/>
    <property type="match status" value="1"/>
</dbReference>
<dbReference type="PANTHER" id="PTHR42718:SF46">
    <property type="entry name" value="BLR6921 PROTEIN"/>
    <property type="match status" value="1"/>
</dbReference>
<feature type="transmembrane region" description="Helical" evidence="8">
    <location>
        <begin position="369"/>
        <end position="386"/>
    </location>
</feature>
<evidence type="ECO:0000256" key="7">
    <source>
        <dbReference type="SAM" id="MobiDB-lite"/>
    </source>
</evidence>
<feature type="region of interest" description="Disordered" evidence="7">
    <location>
        <begin position="1"/>
        <end position="27"/>
    </location>
</feature>
<feature type="transmembrane region" description="Helical" evidence="8">
    <location>
        <begin position="306"/>
        <end position="329"/>
    </location>
</feature>
<feature type="transmembrane region" description="Helical" evidence="8">
    <location>
        <begin position="77"/>
        <end position="94"/>
    </location>
</feature>
<evidence type="ECO:0000313" key="10">
    <source>
        <dbReference type="EMBL" id="QFU99000.1"/>
    </source>
</evidence>
<evidence type="ECO:0000259" key="9">
    <source>
        <dbReference type="PROSITE" id="PS50850"/>
    </source>
</evidence>
<dbReference type="InterPro" id="IPR036259">
    <property type="entry name" value="MFS_trans_sf"/>
</dbReference>
<dbReference type="KEGG" id="lxl:KDY119_02526"/>
<organism evidence="10 11">
    <name type="scientific">Luteimicrobium xylanilyticum</name>
    <dbReference type="NCBI Taxonomy" id="1133546"/>
    <lineage>
        <taxon>Bacteria</taxon>
        <taxon>Bacillati</taxon>
        <taxon>Actinomycetota</taxon>
        <taxon>Actinomycetes</taxon>
        <taxon>Micrococcales</taxon>
        <taxon>Luteimicrobium</taxon>
    </lineage>
</organism>
<feature type="transmembrane region" description="Helical" evidence="8">
    <location>
        <begin position="138"/>
        <end position="157"/>
    </location>
</feature>
<evidence type="ECO:0000313" key="11">
    <source>
        <dbReference type="Proteomes" id="UP000326702"/>
    </source>
</evidence>
<protein>
    <submittedName>
        <fullName evidence="10">Putative actinorhodin transporter</fullName>
    </submittedName>
</protein>
<evidence type="ECO:0000256" key="1">
    <source>
        <dbReference type="ARBA" id="ARBA00004651"/>
    </source>
</evidence>
<keyword evidence="4 8" id="KW-0812">Transmembrane</keyword>
<feature type="transmembrane region" description="Helical" evidence="8">
    <location>
        <begin position="227"/>
        <end position="248"/>
    </location>
</feature>
<dbReference type="AlphaFoldDB" id="A0A5P9QD13"/>
<accession>A0A5P9QD13</accession>
<feature type="transmembrane region" description="Helical" evidence="8">
    <location>
        <begin position="341"/>
        <end position="362"/>
    </location>
</feature>
<dbReference type="Gene3D" id="1.20.1250.20">
    <property type="entry name" value="MFS general substrate transporter like domains"/>
    <property type="match status" value="1"/>
</dbReference>
<dbReference type="EMBL" id="CP045529">
    <property type="protein sequence ID" value="QFU99000.1"/>
    <property type="molecule type" value="Genomic_DNA"/>
</dbReference>
<keyword evidence="3" id="KW-1003">Cell membrane</keyword>
<feature type="transmembrane region" description="Helical" evidence="8">
    <location>
        <begin position="268"/>
        <end position="285"/>
    </location>
</feature>
<dbReference type="Pfam" id="PF07690">
    <property type="entry name" value="MFS_1"/>
    <property type="match status" value="1"/>
</dbReference>
<evidence type="ECO:0000256" key="4">
    <source>
        <dbReference type="ARBA" id="ARBA00022692"/>
    </source>
</evidence>
<dbReference type="PRINTS" id="PR01036">
    <property type="entry name" value="TCRTETB"/>
</dbReference>
<keyword evidence="11" id="KW-1185">Reference proteome</keyword>
<comment type="subcellular location">
    <subcellularLocation>
        <location evidence="1">Cell membrane</location>
        <topology evidence="1">Multi-pass membrane protein</topology>
    </subcellularLocation>
</comment>
<dbReference type="PROSITE" id="PS50850">
    <property type="entry name" value="MFS"/>
    <property type="match status" value="1"/>
</dbReference>
<feature type="transmembrane region" description="Helical" evidence="8">
    <location>
        <begin position="164"/>
        <end position="184"/>
    </location>
</feature>
<dbReference type="OrthoDB" id="3218494at2"/>
<feature type="transmembrane region" description="Helical" evidence="8">
    <location>
        <begin position="490"/>
        <end position="511"/>
    </location>
</feature>
<feature type="domain" description="Major facilitator superfamily (MFS) profile" evidence="9">
    <location>
        <begin position="39"/>
        <end position="513"/>
    </location>
</feature>